<proteinExistence type="predicted"/>
<sequence>MCKASAEKAKEISFAEVKSHNTPKSAWAVVNKQVIDITDFAKRHPGGDIILLAAGKDATVLYHTYHPKGVPQALLDKLQIGTLPDSDVPDSYYDWSSPFYDTLCKRVVERLKTLNRPLRGNSDIQIKAVGILLCFWGSLYKMYTSEFHQAIVWSIVMGVFAHFVGTCIQHDGNHGAFSKMPFINTAAGWTMDMIGASAFTWQFQHMLGHHPYTNLLDVHEEENKAKEIDTPMEQKDQESDPDVFSSFPLMRMHPVHEPLWYNKYQHLYAPVLFAFMTLAKVFQQDIEVAMNKRLYHIDAKCRYGNVWNLVRFWGMKALSTLYMIGLPCYFHGTKGGLILFTVGHLTCGEVLATMFIVNHVIEGVSFAKKDSREEVNGSSKPATAQGVTPMDETLKASSIKAENKVPLNDWAAVQCQTSVNWSPGSWFWNHFSGGLSHQIEHHLFPSICHTNYVHIQDVVEDTCREFGVPYQSEPNLFVAYGKMLNHLKAMGRMKAL</sequence>
<dbReference type="GO" id="GO:0016717">
    <property type="term" value="F:oxidoreductase activity, acting on paired donors, with oxidation of a pair of donors resulting in the reduction of molecular oxygen to two molecules of water"/>
    <property type="evidence" value="ECO:0007669"/>
    <property type="project" value="TreeGrafter"/>
</dbReference>
<dbReference type="PROSITE" id="PS50255">
    <property type="entry name" value="CYTOCHROME_B5_2"/>
    <property type="match status" value="1"/>
</dbReference>
<evidence type="ECO:0000313" key="4">
    <source>
        <dbReference type="Proteomes" id="UP001054902"/>
    </source>
</evidence>
<protein>
    <submittedName>
        <fullName evidence="3">Delta-4 fatty acid desaturase</fullName>
    </submittedName>
</protein>
<dbReference type="InterPro" id="IPR001199">
    <property type="entry name" value="Cyt_B5-like_heme/steroid-bd"/>
</dbReference>
<reference evidence="3 4" key="1">
    <citation type="journal article" date="2021" name="Sci. Rep.">
        <title>The genome of the diatom Chaetoceros tenuissimus carries an ancient integrated fragment of an extant virus.</title>
        <authorList>
            <person name="Hongo Y."/>
            <person name="Kimura K."/>
            <person name="Takaki Y."/>
            <person name="Yoshida Y."/>
            <person name="Baba S."/>
            <person name="Kobayashi G."/>
            <person name="Nagasaki K."/>
            <person name="Hano T."/>
            <person name="Tomaru Y."/>
        </authorList>
    </citation>
    <scope>NUCLEOTIDE SEQUENCE [LARGE SCALE GENOMIC DNA]</scope>
    <source>
        <strain evidence="3 4">NIES-3715</strain>
    </source>
</reference>
<dbReference type="InterPro" id="IPR036400">
    <property type="entry name" value="Cyt_B5-like_heme/steroid_sf"/>
</dbReference>
<name>A0AAD3CUL2_9STRA</name>
<dbReference type="PANTHER" id="PTHR19353">
    <property type="entry name" value="FATTY ACID DESATURASE 2"/>
    <property type="match status" value="1"/>
</dbReference>
<dbReference type="InterPro" id="IPR005804">
    <property type="entry name" value="FA_desaturase_dom"/>
</dbReference>
<organism evidence="3 4">
    <name type="scientific">Chaetoceros tenuissimus</name>
    <dbReference type="NCBI Taxonomy" id="426638"/>
    <lineage>
        <taxon>Eukaryota</taxon>
        <taxon>Sar</taxon>
        <taxon>Stramenopiles</taxon>
        <taxon>Ochrophyta</taxon>
        <taxon>Bacillariophyta</taxon>
        <taxon>Coscinodiscophyceae</taxon>
        <taxon>Chaetocerotophycidae</taxon>
        <taxon>Chaetocerotales</taxon>
        <taxon>Chaetocerotaceae</taxon>
        <taxon>Chaetoceros</taxon>
    </lineage>
</organism>
<keyword evidence="1" id="KW-0472">Membrane</keyword>
<dbReference type="SMART" id="SM01117">
    <property type="entry name" value="Cyt-b5"/>
    <property type="match status" value="1"/>
</dbReference>
<feature type="transmembrane region" description="Helical" evidence="1">
    <location>
        <begin position="150"/>
        <end position="168"/>
    </location>
</feature>
<dbReference type="Gene3D" id="3.10.120.10">
    <property type="entry name" value="Cytochrome b5-like heme/steroid binding domain"/>
    <property type="match status" value="1"/>
</dbReference>
<accession>A0AAD3CUL2</accession>
<dbReference type="Pfam" id="PF00487">
    <property type="entry name" value="FA_desaturase"/>
    <property type="match status" value="1"/>
</dbReference>
<dbReference type="Pfam" id="PF00173">
    <property type="entry name" value="Cyt-b5"/>
    <property type="match status" value="1"/>
</dbReference>
<keyword evidence="1" id="KW-1133">Transmembrane helix</keyword>
<dbReference type="GO" id="GO:0016020">
    <property type="term" value="C:membrane"/>
    <property type="evidence" value="ECO:0007669"/>
    <property type="project" value="TreeGrafter"/>
</dbReference>
<keyword evidence="1" id="KW-0812">Transmembrane</keyword>
<evidence type="ECO:0000313" key="3">
    <source>
        <dbReference type="EMBL" id="GFH52403.1"/>
    </source>
</evidence>
<dbReference type="SUPFAM" id="SSF55856">
    <property type="entry name" value="Cytochrome b5-like heme/steroid binding domain"/>
    <property type="match status" value="1"/>
</dbReference>
<dbReference type="GO" id="GO:0006636">
    <property type="term" value="P:unsaturated fatty acid biosynthetic process"/>
    <property type="evidence" value="ECO:0007669"/>
    <property type="project" value="UniProtKB-ARBA"/>
</dbReference>
<keyword evidence="4" id="KW-1185">Reference proteome</keyword>
<dbReference type="AlphaFoldDB" id="A0AAD3CUL2"/>
<comment type="caution">
    <text evidence="3">The sequence shown here is derived from an EMBL/GenBank/DDBJ whole genome shotgun (WGS) entry which is preliminary data.</text>
</comment>
<dbReference type="GO" id="GO:0042759">
    <property type="term" value="P:long-chain fatty acid biosynthetic process"/>
    <property type="evidence" value="ECO:0007669"/>
    <property type="project" value="UniProtKB-ARBA"/>
</dbReference>
<dbReference type="PANTHER" id="PTHR19353:SF19">
    <property type="entry name" value="DELTA(5) FATTY ACID DESATURASE C-RELATED"/>
    <property type="match status" value="1"/>
</dbReference>
<dbReference type="CDD" id="cd03506">
    <property type="entry name" value="Delta6-FADS-like"/>
    <property type="match status" value="1"/>
</dbReference>
<evidence type="ECO:0000256" key="1">
    <source>
        <dbReference type="SAM" id="Phobius"/>
    </source>
</evidence>
<evidence type="ECO:0000259" key="2">
    <source>
        <dbReference type="PROSITE" id="PS50255"/>
    </source>
</evidence>
<gene>
    <name evidence="3" type="ORF">CTEN210_08879</name>
</gene>
<dbReference type="InterPro" id="IPR012171">
    <property type="entry name" value="Fatty_acid_desaturase"/>
</dbReference>
<dbReference type="Proteomes" id="UP001054902">
    <property type="component" value="Unassembled WGS sequence"/>
</dbReference>
<dbReference type="EMBL" id="BLLK01000045">
    <property type="protein sequence ID" value="GFH52403.1"/>
    <property type="molecule type" value="Genomic_DNA"/>
</dbReference>
<feature type="domain" description="Cytochrome b5 heme-binding" evidence="2">
    <location>
        <begin position="9"/>
        <end position="84"/>
    </location>
</feature>
<dbReference type="PIRSF" id="PIRSF015921">
    <property type="entry name" value="FA_sphinglp_des"/>
    <property type="match status" value="1"/>
</dbReference>